<dbReference type="PANTHER" id="PTHR21248:SF22">
    <property type="entry name" value="PHOSPHOLIPASE D"/>
    <property type="match status" value="1"/>
</dbReference>
<dbReference type="PROSITE" id="PS50035">
    <property type="entry name" value="PLD"/>
    <property type="match status" value="2"/>
</dbReference>
<evidence type="ECO:0000259" key="14">
    <source>
        <dbReference type="PROSITE" id="PS50035"/>
    </source>
</evidence>
<evidence type="ECO:0000313" key="15">
    <source>
        <dbReference type="EMBL" id="NYJ19586.1"/>
    </source>
</evidence>
<keyword evidence="5 13" id="KW-0812">Transmembrane</keyword>
<dbReference type="SMART" id="SM00155">
    <property type="entry name" value="PLDc"/>
    <property type="match status" value="2"/>
</dbReference>
<feature type="transmembrane region" description="Helical" evidence="13">
    <location>
        <begin position="6"/>
        <end position="29"/>
    </location>
</feature>
<dbReference type="GO" id="GO:0005886">
    <property type="term" value="C:plasma membrane"/>
    <property type="evidence" value="ECO:0007669"/>
    <property type="project" value="UniProtKB-SubCell"/>
</dbReference>
<dbReference type="Pfam" id="PF13091">
    <property type="entry name" value="PLDc_2"/>
    <property type="match status" value="2"/>
</dbReference>
<keyword evidence="10" id="KW-0594">Phospholipid biosynthesis</keyword>
<dbReference type="GO" id="GO:0008808">
    <property type="term" value="F:cardiolipin synthase activity"/>
    <property type="evidence" value="ECO:0007669"/>
    <property type="project" value="UniProtKB-UniRule"/>
</dbReference>
<dbReference type="Pfam" id="PF13396">
    <property type="entry name" value="PLDc_N"/>
    <property type="match status" value="1"/>
</dbReference>
<evidence type="ECO:0000256" key="13">
    <source>
        <dbReference type="SAM" id="Phobius"/>
    </source>
</evidence>
<evidence type="ECO:0000256" key="9">
    <source>
        <dbReference type="ARBA" id="ARBA00023136"/>
    </source>
</evidence>
<feature type="domain" description="PLD phosphodiesterase" evidence="14">
    <location>
        <begin position="403"/>
        <end position="430"/>
    </location>
</feature>
<feature type="transmembrane region" description="Helical" evidence="13">
    <location>
        <begin position="41"/>
        <end position="60"/>
    </location>
</feature>
<protein>
    <recommendedName>
        <fullName evidence="12">Cardiolipin synthase</fullName>
        <ecNumber evidence="12">2.7.8.-</ecNumber>
    </recommendedName>
</protein>
<evidence type="ECO:0000256" key="4">
    <source>
        <dbReference type="ARBA" id="ARBA00022679"/>
    </source>
</evidence>
<dbReference type="SUPFAM" id="SSF56024">
    <property type="entry name" value="Phospholipase D/nuclease"/>
    <property type="match status" value="2"/>
</dbReference>
<evidence type="ECO:0000256" key="3">
    <source>
        <dbReference type="ARBA" id="ARBA00022516"/>
    </source>
</evidence>
<dbReference type="InterPro" id="IPR027379">
    <property type="entry name" value="CLS_N"/>
</dbReference>
<feature type="domain" description="PLD phosphodiesterase" evidence="14">
    <location>
        <begin position="219"/>
        <end position="246"/>
    </location>
</feature>
<dbReference type="Proteomes" id="UP000537260">
    <property type="component" value="Unassembled WGS sequence"/>
</dbReference>
<keyword evidence="7 13" id="KW-1133">Transmembrane helix</keyword>
<dbReference type="RefSeq" id="WP_179578327.1">
    <property type="nucleotide sequence ID" value="NZ_JACCFM010000001.1"/>
</dbReference>
<keyword evidence="4 15" id="KW-0808">Transferase</keyword>
<evidence type="ECO:0000256" key="2">
    <source>
        <dbReference type="ARBA" id="ARBA00022475"/>
    </source>
</evidence>
<evidence type="ECO:0000256" key="7">
    <source>
        <dbReference type="ARBA" id="ARBA00022989"/>
    </source>
</evidence>
<dbReference type="InterPro" id="IPR025202">
    <property type="entry name" value="PLD-like_dom"/>
</dbReference>
<dbReference type="NCBIfam" id="TIGR04265">
    <property type="entry name" value="bac_cardiolipin"/>
    <property type="match status" value="1"/>
</dbReference>
<keyword evidence="16" id="KW-1185">Reference proteome</keyword>
<keyword evidence="11" id="KW-1208">Phospholipid metabolism</keyword>
<dbReference type="InterPro" id="IPR022924">
    <property type="entry name" value="Cardiolipin_synthase"/>
</dbReference>
<dbReference type="InterPro" id="IPR001736">
    <property type="entry name" value="PLipase_D/transphosphatidylase"/>
</dbReference>
<evidence type="ECO:0000256" key="5">
    <source>
        <dbReference type="ARBA" id="ARBA00022692"/>
    </source>
</evidence>
<evidence type="ECO:0000256" key="12">
    <source>
        <dbReference type="NCBIfam" id="TIGR04265"/>
    </source>
</evidence>
<evidence type="ECO:0000256" key="6">
    <source>
        <dbReference type="ARBA" id="ARBA00022737"/>
    </source>
</evidence>
<keyword evidence="9 13" id="KW-0472">Membrane</keyword>
<dbReference type="PANTHER" id="PTHR21248">
    <property type="entry name" value="CARDIOLIPIN SYNTHASE"/>
    <property type="match status" value="1"/>
</dbReference>
<evidence type="ECO:0000256" key="8">
    <source>
        <dbReference type="ARBA" id="ARBA00023098"/>
    </source>
</evidence>
<dbReference type="EC" id="2.7.8.-" evidence="12"/>
<keyword evidence="3" id="KW-0444">Lipid biosynthesis</keyword>
<keyword evidence="8" id="KW-0443">Lipid metabolism</keyword>
<keyword evidence="6" id="KW-0677">Repeat</keyword>
<comment type="caution">
    <text evidence="15">The sequence shown here is derived from an EMBL/GenBank/DDBJ whole genome shotgun (WGS) entry which is preliminary data.</text>
</comment>
<gene>
    <name evidence="15" type="ORF">HNR05_001377</name>
</gene>
<reference evidence="15 16" key="1">
    <citation type="submission" date="2020-07" db="EMBL/GenBank/DDBJ databases">
        <title>Sequencing the genomes of 1000 actinobacteria strains.</title>
        <authorList>
            <person name="Klenk H.-P."/>
        </authorList>
    </citation>
    <scope>NUCLEOTIDE SEQUENCE [LARGE SCALE GENOMIC DNA]</scope>
    <source>
        <strain evidence="15 16">LI1</strain>
    </source>
</reference>
<evidence type="ECO:0000256" key="10">
    <source>
        <dbReference type="ARBA" id="ARBA00023209"/>
    </source>
</evidence>
<dbReference type="Gene3D" id="3.30.870.10">
    <property type="entry name" value="Endonuclease Chain A"/>
    <property type="match status" value="2"/>
</dbReference>
<evidence type="ECO:0000256" key="1">
    <source>
        <dbReference type="ARBA" id="ARBA00004651"/>
    </source>
</evidence>
<dbReference type="EMBL" id="JACCFM010000001">
    <property type="protein sequence ID" value="NYJ19586.1"/>
    <property type="molecule type" value="Genomic_DNA"/>
</dbReference>
<evidence type="ECO:0000313" key="16">
    <source>
        <dbReference type="Proteomes" id="UP000537260"/>
    </source>
</evidence>
<evidence type="ECO:0000256" key="11">
    <source>
        <dbReference type="ARBA" id="ARBA00023264"/>
    </source>
</evidence>
<organism evidence="15 16">
    <name type="scientific">Glaciibacter psychrotolerans</name>
    <dbReference type="NCBI Taxonomy" id="670054"/>
    <lineage>
        <taxon>Bacteria</taxon>
        <taxon>Bacillati</taxon>
        <taxon>Actinomycetota</taxon>
        <taxon>Actinomycetes</taxon>
        <taxon>Micrococcales</taxon>
        <taxon>Microbacteriaceae</taxon>
        <taxon>Glaciibacter</taxon>
    </lineage>
</organism>
<comment type="subcellular location">
    <subcellularLocation>
        <location evidence="1">Cell membrane</location>
        <topology evidence="1">Multi-pass membrane protein</topology>
    </subcellularLocation>
</comment>
<name>A0A7Z0EDD0_9MICO</name>
<keyword evidence="2" id="KW-1003">Cell membrane</keyword>
<proteinExistence type="predicted"/>
<accession>A0A7Z0EDD0</accession>
<sequence>MNSQQVTVLVWVLVVVVDLGIRVAAIIIIPRNRKPSAAMAWLLAIFLIPYIGIFFFLLIGSSKLPKKRREKQRAINAMIAQATAGLDLASDRAAWPEWFERVTIMNETLGAVPLSSGNTATLIGDYAGSIRAMTEEIDTATTFVHVEFYIVAFDDVTKGFFRAMEDAVRRGVSVRVLLDHIASVRTSVHAATFAELDRIGVKWSFMLPVMPLKGKYQRPDLRNHRKLVVVDGRVGFMGSQNLINRNYDSAKNIKRGLQWQELMTRVTGPVVSGINVIFLSDWYSETDEIIGHENVPLSEHTVDTSPNGLDCQVVPSGPGFDGENNLRLFLALLYSAQEKIIITSPYFVPDEAMMYAITSSCQRGLDVQLFVSEIGDQGGVWHAQRSYYGELLSAGVTIWQYPAPFILHAKHFSIDDDVAVIGSSNMDIRSFALDLEVSLLVRGQTFVSDMRVVEEGYRAISRQLTSEEWAKEPMKATILDSLARLTSGLQ</sequence>
<dbReference type="GO" id="GO:0032049">
    <property type="term" value="P:cardiolipin biosynthetic process"/>
    <property type="evidence" value="ECO:0007669"/>
    <property type="project" value="UniProtKB-UniRule"/>
</dbReference>
<dbReference type="AlphaFoldDB" id="A0A7Z0EDD0"/>